<proteinExistence type="predicted"/>
<dbReference type="HOGENOM" id="CLU_1555003_0_0_1"/>
<protein>
    <submittedName>
        <fullName evidence="1">Uncharacterized protein</fullName>
    </submittedName>
</protein>
<dbReference type="EMBL" id="KL198040">
    <property type="protein sequence ID" value="KDQ13955.1"/>
    <property type="molecule type" value="Genomic_DNA"/>
</dbReference>
<organism evidence="1 2">
    <name type="scientific">Botryobasidium botryosum (strain FD-172 SS1)</name>
    <dbReference type="NCBI Taxonomy" id="930990"/>
    <lineage>
        <taxon>Eukaryota</taxon>
        <taxon>Fungi</taxon>
        <taxon>Dikarya</taxon>
        <taxon>Basidiomycota</taxon>
        <taxon>Agaricomycotina</taxon>
        <taxon>Agaricomycetes</taxon>
        <taxon>Cantharellales</taxon>
        <taxon>Botryobasidiaceae</taxon>
        <taxon>Botryobasidium</taxon>
    </lineage>
</organism>
<dbReference type="Proteomes" id="UP000027195">
    <property type="component" value="Unassembled WGS sequence"/>
</dbReference>
<sequence>MYSSQHWCIPLLISIQMSMRRRPEMLSRKVTSWMDGRNGLAGRDRTAGAGAGGRREISCLNGQKSPFQFPILVHVDVAPQCPELNCSDMRAQYAWARPSTDRDRAYRLKTCSPLCISDPIGLRIPLLASLRAPSVMDNDSFPDGPAEMLPPRYLGGGFLSRTAIAHCQKQVG</sequence>
<name>A0A067MGX7_BOTB1</name>
<accession>A0A067MGX7</accession>
<evidence type="ECO:0000313" key="2">
    <source>
        <dbReference type="Proteomes" id="UP000027195"/>
    </source>
</evidence>
<evidence type="ECO:0000313" key="1">
    <source>
        <dbReference type="EMBL" id="KDQ13955.1"/>
    </source>
</evidence>
<dbReference type="AlphaFoldDB" id="A0A067MGX7"/>
<reference evidence="2" key="1">
    <citation type="journal article" date="2014" name="Proc. Natl. Acad. Sci. U.S.A.">
        <title>Extensive sampling of basidiomycete genomes demonstrates inadequacy of the white-rot/brown-rot paradigm for wood decay fungi.</title>
        <authorList>
            <person name="Riley R."/>
            <person name="Salamov A.A."/>
            <person name="Brown D.W."/>
            <person name="Nagy L.G."/>
            <person name="Floudas D."/>
            <person name="Held B.W."/>
            <person name="Levasseur A."/>
            <person name="Lombard V."/>
            <person name="Morin E."/>
            <person name="Otillar R."/>
            <person name="Lindquist E.A."/>
            <person name="Sun H."/>
            <person name="LaButti K.M."/>
            <person name="Schmutz J."/>
            <person name="Jabbour D."/>
            <person name="Luo H."/>
            <person name="Baker S.E."/>
            <person name="Pisabarro A.G."/>
            <person name="Walton J.D."/>
            <person name="Blanchette R.A."/>
            <person name="Henrissat B."/>
            <person name="Martin F."/>
            <person name="Cullen D."/>
            <person name="Hibbett D.S."/>
            <person name="Grigoriev I.V."/>
        </authorList>
    </citation>
    <scope>NUCLEOTIDE SEQUENCE [LARGE SCALE GENOMIC DNA]</scope>
    <source>
        <strain evidence="2">FD-172 SS1</strain>
    </source>
</reference>
<gene>
    <name evidence="1" type="ORF">BOTBODRAFT_44882</name>
</gene>
<dbReference type="InParanoid" id="A0A067MGX7"/>
<keyword evidence="2" id="KW-1185">Reference proteome</keyword>